<keyword evidence="5" id="KW-0456">Lyase</keyword>
<dbReference type="SUPFAM" id="SSF52317">
    <property type="entry name" value="Class I glutamine amidotransferase-like"/>
    <property type="match status" value="1"/>
</dbReference>
<dbReference type="STRING" id="764103.G7DUG1"/>
<evidence type="ECO:0000313" key="8">
    <source>
        <dbReference type="EMBL" id="GAA94221.1"/>
    </source>
</evidence>
<evidence type="ECO:0000256" key="5">
    <source>
        <dbReference type="ARBA" id="ARBA00023239"/>
    </source>
</evidence>
<dbReference type="RefSeq" id="XP_014569652.1">
    <property type="nucleotide sequence ID" value="XM_014714166.1"/>
</dbReference>
<organism evidence="8 9">
    <name type="scientific">Mixia osmundae (strain CBS 9802 / IAM 14324 / JCM 22182 / KY 12970)</name>
    <dbReference type="NCBI Taxonomy" id="764103"/>
    <lineage>
        <taxon>Eukaryota</taxon>
        <taxon>Fungi</taxon>
        <taxon>Dikarya</taxon>
        <taxon>Basidiomycota</taxon>
        <taxon>Pucciniomycotina</taxon>
        <taxon>Mixiomycetes</taxon>
        <taxon>Mixiales</taxon>
        <taxon>Mixiaceae</taxon>
        <taxon>Mixia</taxon>
    </lineage>
</organism>
<evidence type="ECO:0000256" key="3">
    <source>
        <dbReference type="ARBA" id="ARBA00022801"/>
    </source>
</evidence>
<dbReference type="GO" id="GO:0004359">
    <property type="term" value="F:glutaminase activity"/>
    <property type="evidence" value="ECO:0007669"/>
    <property type="project" value="UniProtKB-EC"/>
</dbReference>
<dbReference type="CDD" id="cd01749">
    <property type="entry name" value="GATase1_PB"/>
    <property type="match status" value="1"/>
</dbReference>
<comment type="caution">
    <text evidence="8">The sequence shown here is derived from an EMBL/GenBank/DDBJ whole genome shotgun (WGS) entry which is preliminary data.</text>
</comment>
<dbReference type="GO" id="GO:0042823">
    <property type="term" value="P:pyridoxal phosphate biosynthetic process"/>
    <property type="evidence" value="ECO:0007669"/>
    <property type="project" value="InterPro"/>
</dbReference>
<comment type="similarity">
    <text evidence="1">Belongs to the glutaminase PdxT/SNO family.</text>
</comment>
<dbReference type="eggNOG" id="KOG3210">
    <property type="taxonomic scope" value="Eukaryota"/>
</dbReference>
<dbReference type="InterPro" id="IPR021196">
    <property type="entry name" value="PdxT/SNO_CS"/>
</dbReference>
<evidence type="ECO:0000256" key="1">
    <source>
        <dbReference type="ARBA" id="ARBA00008345"/>
    </source>
</evidence>
<dbReference type="FunCoup" id="G7DUG1">
    <property type="interactions" value="82"/>
</dbReference>
<evidence type="ECO:0000256" key="4">
    <source>
        <dbReference type="ARBA" id="ARBA00022962"/>
    </source>
</evidence>
<keyword evidence="3" id="KW-0378">Hydrolase</keyword>
<evidence type="ECO:0000256" key="6">
    <source>
        <dbReference type="ARBA" id="ARBA00049534"/>
    </source>
</evidence>
<reference evidence="8 9" key="2">
    <citation type="journal article" date="2012" name="Open Biol.">
        <title>Characteristics of nucleosomes and linker DNA regions on the genome of the basidiomycete Mixia osmundae revealed by mono- and dinucleosome mapping.</title>
        <authorList>
            <person name="Nishida H."/>
            <person name="Kondo S."/>
            <person name="Matsumoto T."/>
            <person name="Suzuki Y."/>
            <person name="Yoshikawa H."/>
            <person name="Taylor T.D."/>
            <person name="Sugiyama J."/>
        </authorList>
    </citation>
    <scope>NUCLEOTIDE SEQUENCE [LARGE SCALE GENOMIC DNA]</scope>
    <source>
        <strain evidence="9">CBS 9802 / IAM 14324 / JCM 22182 / KY 12970</strain>
    </source>
</reference>
<gene>
    <name evidence="8" type="primary">Mo00870</name>
    <name evidence="8" type="ORF">E5Q_00870</name>
</gene>
<dbReference type="PANTHER" id="PTHR31559:SF0">
    <property type="entry name" value="PYRIDOXAL 5'-PHOSPHATE SYNTHASE SUBUNIT SNO1-RELATED"/>
    <property type="match status" value="1"/>
</dbReference>
<dbReference type="GO" id="GO:0008614">
    <property type="term" value="P:pyridoxine metabolic process"/>
    <property type="evidence" value="ECO:0007669"/>
    <property type="project" value="TreeGrafter"/>
</dbReference>
<dbReference type="GO" id="GO:1903600">
    <property type="term" value="C:glutaminase complex"/>
    <property type="evidence" value="ECO:0007669"/>
    <property type="project" value="TreeGrafter"/>
</dbReference>
<keyword evidence="4" id="KW-0315">Glutamine amidotransferase</keyword>
<evidence type="ECO:0000256" key="7">
    <source>
        <dbReference type="SAM" id="MobiDB-lite"/>
    </source>
</evidence>
<dbReference type="Proteomes" id="UP000009131">
    <property type="component" value="Unassembled WGS sequence"/>
</dbReference>
<feature type="compositionally biased region" description="Basic and acidic residues" evidence="7">
    <location>
        <begin position="209"/>
        <end position="219"/>
    </location>
</feature>
<dbReference type="EMBL" id="BABT02000028">
    <property type="protein sequence ID" value="GAA94221.1"/>
    <property type="molecule type" value="Genomic_DNA"/>
</dbReference>
<dbReference type="GO" id="GO:0016829">
    <property type="term" value="F:lyase activity"/>
    <property type="evidence" value="ECO:0007669"/>
    <property type="project" value="UniProtKB-KW"/>
</dbReference>
<dbReference type="Pfam" id="PF01174">
    <property type="entry name" value="SNO"/>
    <property type="match status" value="2"/>
</dbReference>
<dbReference type="OMA" id="GMIMLAD"/>
<dbReference type="GO" id="GO:0005829">
    <property type="term" value="C:cytosol"/>
    <property type="evidence" value="ECO:0007669"/>
    <property type="project" value="TreeGrafter"/>
</dbReference>
<dbReference type="PROSITE" id="PS01236">
    <property type="entry name" value="PDXT_SNO_1"/>
    <property type="match status" value="1"/>
</dbReference>
<accession>G7DUG1</accession>
<dbReference type="NCBIfam" id="TIGR03800">
    <property type="entry name" value="PLP_synth_Pdx2"/>
    <property type="match status" value="1"/>
</dbReference>
<dbReference type="Gene3D" id="3.40.50.880">
    <property type="match status" value="1"/>
</dbReference>
<name>G7DUG1_MIXOS</name>
<evidence type="ECO:0000256" key="2">
    <source>
        <dbReference type="ARBA" id="ARBA00012918"/>
    </source>
</evidence>
<proteinExistence type="inferred from homology"/>
<comment type="catalytic activity">
    <reaction evidence="6">
        <text>L-glutamine + H2O = L-glutamate + NH4(+)</text>
        <dbReference type="Rhea" id="RHEA:15889"/>
        <dbReference type="ChEBI" id="CHEBI:15377"/>
        <dbReference type="ChEBI" id="CHEBI:28938"/>
        <dbReference type="ChEBI" id="CHEBI:29985"/>
        <dbReference type="ChEBI" id="CHEBI:58359"/>
        <dbReference type="EC" id="3.5.1.2"/>
    </reaction>
</comment>
<dbReference type="PANTHER" id="PTHR31559">
    <property type="entry name" value="PYRIDOXAL 5'-PHOSPHATE SYNTHASE SUBUNIT SNO"/>
    <property type="match status" value="1"/>
</dbReference>
<reference evidence="8 9" key="1">
    <citation type="journal article" date="2011" name="J. Gen. Appl. Microbiol.">
        <title>Draft genome sequencing of the enigmatic basidiomycete Mixia osmundae.</title>
        <authorList>
            <person name="Nishida H."/>
            <person name="Nagatsuka Y."/>
            <person name="Sugiyama J."/>
        </authorList>
    </citation>
    <scope>NUCLEOTIDE SEQUENCE [LARGE SCALE GENOMIC DNA]</scope>
    <source>
        <strain evidence="9">CBS 9802 / IAM 14324 / JCM 22182 / KY 12970</strain>
    </source>
</reference>
<dbReference type="HOGENOM" id="CLU_069674_0_0_1"/>
<sequence>MPNERQRVIVGVLALQGAFAEHLQHLSLVAAAHPELGVEPRLIRTTEQLSACHGLILPGGESTTMSLIADRMGMLEPLRRFARSCKGPDAQKAIWGTCAGMILLSDHVVQASTKEGGQQGLTGLAISIVRNQWGRQTESFEYPLTIAGITQPELPFPGIFIRAPVVHTLLAPKSDSQHLATGSDSVHVLSEIEWSLLPQPRRTQSSKAHQPDDNSRTGDSRLLPLGPDANVVALRQERILATAFHPELTRDSRLHEYFVRELVLEQGKL</sequence>
<dbReference type="InParanoid" id="G7DUG1"/>
<dbReference type="InterPro" id="IPR002161">
    <property type="entry name" value="PdxT/SNO"/>
</dbReference>
<dbReference type="OrthoDB" id="2039at2759"/>
<dbReference type="InterPro" id="IPR029062">
    <property type="entry name" value="Class_I_gatase-like"/>
</dbReference>
<feature type="region of interest" description="Disordered" evidence="7">
    <location>
        <begin position="200"/>
        <end position="224"/>
    </location>
</feature>
<dbReference type="AlphaFoldDB" id="G7DUG1"/>
<evidence type="ECO:0000313" key="9">
    <source>
        <dbReference type="Proteomes" id="UP000009131"/>
    </source>
</evidence>
<keyword evidence="9" id="KW-1185">Reference proteome</keyword>
<protein>
    <recommendedName>
        <fullName evidence="2">glutaminase</fullName>
        <ecNumber evidence="2">3.5.1.2</ecNumber>
    </recommendedName>
</protein>
<dbReference type="PROSITE" id="PS51130">
    <property type="entry name" value="PDXT_SNO_2"/>
    <property type="match status" value="1"/>
</dbReference>
<dbReference type="EC" id="3.5.1.2" evidence="2"/>